<keyword evidence="4" id="KW-1185">Reference proteome</keyword>
<dbReference type="SUPFAM" id="SSF103473">
    <property type="entry name" value="MFS general substrate transporter"/>
    <property type="match status" value="1"/>
</dbReference>
<dbReference type="InterPro" id="IPR036259">
    <property type="entry name" value="MFS_trans_sf"/>
</dbReference>
<feature type="region of interest" description="Disordered" evidence="1">
    <location>
        <begin position="1"/>
        <end position="60"/>
    </location>
</feature>
<feature type="compositionally biased region" description="Basic and acidic residues" evidence="1">
    <location>
        <begin position="1"/>
        <end position="10"/>
    </location>
</feature>
<sequence>MAQNSNEHRLARAAGRAARSFKQNQAADEERLRERREQLRTEDERRLEERRADKERALDARDAAESGRVHPLLKLARRWWMFVTAVLAGLAAAFVYNGVRAGSGEVLDPLTGMKSVGPLGGATGQFTMAGVLGLIMLITLWGVIGLFRRRRSAVSTLTTLTVIVAVPSLLRGNALLIVLAALLVIGSVLVWLPPVRSRVRR</sequence>
<feature type="transmembrane region" description="Helical" evidence="2">
    <location>
        <begin position="176"/>
        <end position="195"/>
    </location>
</feature>
<gene>
    <name evidence="3" type="ORF">HDA30_001280</name>
</gene>
<comment type="caution">
    <text evidence="3">The sequence shown here is derived from an EMBL/GenBank/DDBJ whole genome shotgun (WGS) entry which is preliminary data.</text>
</comment>
<protein>
    <submittedName>
        <fullName evidence="3">Uncharacterized membrane protein YhaH (DUF805 family)</fullName>
    </submittedName>
</protein>
<dbReference type="AlphaFoldDB" id="A0A7W7GPA1"/>
<feature type="transmembrane region" description="Helical" evidence="2">
    <location>
        <begin position="79"/>
        <end position="99"/>
    </location>
</feature>
<proteinExistence type="predicted"/>
<feature type="transmembrane region" description="Helical" evidence="2">
    <location>
        <begin position="119"/>
        <end position="141"/>
    </location>
</feature>
<dbReference type="EMBL" id="JACHNA010000001">
    <property type="protein sequence ID" value="MBB4735772.1"/>
    <property type="molecule type" value="Genomic_DNA"/>
</dbReference>
<dbReference type="Proteomes" id="UP000540191">
    <property type="component" value="Unassembled WGS sequence"/>
</dbReference>
<evidence type="ECO:0000256" key="2">
    <source>
        <dbReference type="SAM" id="Phobius"/>
    </source>
</evidence>
<evidence type="ECO:0000256" key="1">
    <source>
        <dbReference type="SAM" id="MobiDB-lite"/>
    </source>
</evidence>
<feature type="transmembrane region" description="Helical" evidence="2">
    <location>
        <begin position="153"/>
        <end position="170"/>
    </location>
</feature>
<keyword evidence="2" id="KW-1133">Transmembrane helix</keyword>
<keyword evidence="2" id="KW-0812">Transmembrane</keyword>
<name>A0A7W7GPA1_9MICC</name>
<evidence type="ECO:0000313" key="4">
    <source>
        <dbReference type="Proteomes" id="UP000540191"/>
    </source>
</evidence>
<organism evidence="3 4">
    <name type="scientific">Micrococcus cohnii</name>
    <dbReference type="NCBI Taxonomy" id="993416"/>
    <lineage>
        <taxon>Bacteria</taxon>
        <taxon>Bacillati</taxon>
        <taxon>Actinomycetota</taxon>
        <taxon>Actinomycetes</taxon>
        <taxon>Micrococcales</taxon>
        <taxon>Micrococcaceae</taxon>
        <taxon>Micrococcus</taxon>
    </lineage>
</organism>
<evidence type="ECO:0000313" key="3">
    <source>
        <dbReference type="EMBL" id="MBB4735772.1"/>
    </source>
</evidence>
<accession>A0A7W7GPA1</accession>
<reference evidence="3 4" key="1">
    <citation type="submission" date="2020-08" db="EMBL/GenBank/DDBJ databases">
        <title>Sequencing the genomes of 1000 actinobacteria strains.</title>
        <authorList>
            <person name="Klenk H.-P."/>
        </authorList>
    </citation>
    <scope>NUCLEOTIDE SEQUENCE [LARGE SCALE GENOMIC DNA]</scope>
    <source>
        <strain evidence="3 4">DSM 23974</strain>
    </source>
</reference>
<keyword evidence="2" id="KW-0472">Membrane</keyword>
<dbReference type="RefSeq" id="WP_184241441.1">
    <property type="nucleotide sequence ID" value="NZ_JACHNA010000001.1"/>
</dbReference>
<feature type="compositionally biased region" description="Basic and acidic residues" evidence="1">
    <location>
        <begin position="28"/>
        <end position="60"/>
    </location>
</feature>